<dbReference type="GO" id="GO:0016020">
    <property type="term" value="C:membrane"/>
    <property type="evidence" value="ECO:0007669"/>
    <property type="project" value="UniProtKB-SubCell"/>
</dbReference>
<evidence type="ECO:0008006" key="9">
    <source>
        <dbReference type="Google" id="ProtNLM"/>
    </source>
</evidence>
<evidence type="ECO:0000256" key="4">
    <source>
        <dbReference type="ARBA" id="ARBA00022989"/>
    </source>
</evidence>
<organism evidence="7 8">
    <name type="scientific">Bacillus safensis</name>
    <dbReference type="NCBI Taxonomy" id="561879"/>
    <lineage>
        <taxon>Bacteria</taxon>
        <taxon>Bacillati</taxon>
        <taxon>Bacillota</taxon>
        <taxon>Bacilli</taxon>
        <taxon>Bacillales</taxon>
        <taxon>Bacillaceae</taxon>
        <taxon>Bacillus</taxon>
    </lineage>
</organism>
<feature type="transmembrane region" description="Helical" evidence="6">
    <location>
        <begin position="76"/>
        <end position="93"/>
    </location>
</feature>
<dbReference type="EMBL" id="AP021906">
    <property type="protein sequence ID" value="BBP91117.1"/>
    <property type="molecule type" value="Genomic_DNA"/>
</dbReference>
<comment type="subcellular location">
    <subcellularLocation>
        <location evidence="1">Membrane</location>
        <topology evidence="1">Multi-pass membrane protein</topology>
    </subcellularLocation>
</comment>
<dbReference type="Pfam" id="PF01594">
    <property type="entry name" value="AI-2E_transport"/>
    <property type="match status" value="1"/>
</dbReference>
<dbReference type="GO" id="GO:0055085">
    <property type="term" value="P:transmembrane transport"/>
    <property type="evidence" value="ECO:0007669"/>
    <property type="project" value="TreeGrafter"/>
</dbReference>
<evidence type="ECO:0000256" key="6">
    <source>
        <dbReference type="SAM" id="Phobius"/>
    </source>
</evidence>
<dbReference type="Proteomes" id="UP000464658">
    <property type="component" value="Chromosome"/>
</dbReference>
<evidence type="ECO:0000256" key="5">
    <source>
        <dbReference type="ARBA" id="ARBA00023136"/>
    </source>
</evidence>
<sequence length="94" mass="9992">MLWLFHIPYPLVLGMLIGATNVIPYFGPIIGAVPAIFIAFTISVKSVIIVLITVAVLQFLESNVLSPIIVGRSLHMHPVVIMLVLLAGGGSCLA</sequence>
<feature type="transmembrane region" description="Helical" evidence="6">
    <location>
        <begin position="6"/>
        <end position="26"/>
    </location>
</feature>
<evidence type="ECO:0000256" key="1">
    <source>
        <dbReference type="ARBA" id="ARBA00004141"/>
    </source>
</evidence>
<keyword evidence="4 6" id="KW-1133">Transmembrane helix</keyword>
<dbReference type="InterPro" id="IPR002549">
    <property type="entry name" value="AI-2E-like"/>
</dbReference>
<dbReference type="PANTHER" id="PTHR21716">
    <property type="entry name" value="TRANSMEMBRANE PROTEIN"/>
    <property type="match status" value="1"/>
</dbReference>
<keyword evidence="5 6" id="KW-0472">Membrane</keyword>
<evidence type="ECO:0000256" key="2">
    <source>
        <dbReference type="ARBA" id="ARBA00009773"/>
    </source>
</evidence>
<gene>
    <name evidence="7" type="ORF">BsIDN1_47350</name>
</gene>
<comment type="similarity">
    <text evidence="2">Belongs to the autoinducer-2 exporter (AI-2E) (TC 2.A.86) family.</text>
</comment>
<dbReference type="AlphaFoldDB" id="A0A5S9MC90"/>
<proteinExistence type="inferred from homology"/>
<accession>A0A5S9MC90</accession>
<name>A0A5S9MC90_BACIA</name>
<evidence type="ECO:0000256" key="3">
    <source>
        <dbReference type="ARBA" id="ARBA00022692"/>
    </source>
</evidence>
<evidence type="ECO:0000313" key="7">
    <source>
        <dbReference type="EMBL" id="BBP91117.1"/>
    </source>
</evidence>
<keyword evidence="3 6" id="KW-0812">Transmembrane</keyword>
<reference evidence="7 8" key="1">
    <citation type="submission" date="2019-12" db="EMBL/GenBank/DDBJ databases">
        <title>Full genome sequence of a Bacillus safensis strain isolated from commercially available natto in Indonesia.</title>
        <authorList>
            <person name="Yoshida M."/>
            <person name="Uomi M."/>
            <person name="Waturangi D."/>
            <person name="Ekaputri J.J."/>
            <person name="Setiamarga D.H.E."/>
        </authorList>
    </citation>
    <scope>NUCLEOTIDE SEQUENCE [LARGE SCALE GENOMIC DNA]</scope>
    <source>
        <strain evidence="7 8">IDN1</strain>
    </source>
</reference>
<evidence type="ECO:0000313" key="8">
    <source>
        <dbReference type="Proteomes" id="UP000464658"/>
    </source>
</evidence>
<feature type="transmembrane region" description="Helical" evidence="6">
    <location>
        <begin position="33"/>
        <end position="56"/>
    </location>
</feature>
<protein>
    <recommendedName>
        <fullName evidence="9">AI-2E family transporter</fullName>
    </recommendedName>
</protein>
<dbReference type="PANTHER" id="PTHR21716:SF15">
    <property type="entry name" value="TRANSPORT PROTEIN YRRI-RELATED"/>
    <property type="match status" value="1"/>
</dbReference>